<accession>A0ABT6X7A8</accession>
<dbReference type="RefSeq" id="WP_283224397.1">
    <property type="nucleotide sequence ID" value="NZ_JASGBH010000006.1"/>
</dbReference>
<proteinExistence type="predicted"/>
<dbReference type="NCBIfam" id="NF041023">
    <property type="entry name" value="PP0621_fam"/>
    <property type="match status" value="1"/>
</dbReference>
<keyword evidence="2" id="KW-1185">Reference proteome</keyword>
<gene>
    <name evidence="1" type="ORF">QLQ16_09190</name>
</gene>
<organism evidence="1 2">
    <name type="scientific">Limnohabitans lacus</name>
    <dbReference type="NCBI Taxonomy" id="3045173"/>
    <lineage>
        <taxon>Bacteria</taxon>
        <taxon>Pseudomonadati</taxon>
        <taxon>Pseudomonadota</taxon>
        <taxon>Betaproteobacteria</taxon>
        <taxon>Burkholderiales</taxon>
        <taxon>Comamonadaceae</taxon>
        <taxon>Limnohabitans</taxon>
    </lineage>
</organism>
<comment type="caution">
    <text evidence="1">The sequence shown here is derived from an EMBL/GenBank/DDBJ whole genome shotgun (WGS) entry which is preliminary data.</text>
</comment>
<evidence type="ECO:0000313" key="1">
    <source>
        <dbReference type="EMBL" id="MDI9234010.1"/>
    </source>
</evidence>
<sequence>MKFLFLLLVVMVVVWAIKRGRKSPSAPQAPQSTPAEMVACAQCGIHLPHAEAVAGQKGLYCSTEHRSAAQDSNPA</sequence>
<evidence type="ECO:0000313" key="2">
    <source>
        <dbReference type="Proteomes" id="UP001431902"/>
    </source>
</evidence>
<dbReference type="EMBL" id="JASGBH010000006">
    <property type="protein sequence ID" value="MDI9234010.1"/>
    <property type="molecule type" value="Genomic_DNA"/>
</dbReference>
<dbReference type="InterPro" id="IPR049708">
    <property type="entry name" value="PP0621-like"/>
</dbReference>
<name>A0ABT6X7A8_9BURK</name>
<reference evidence="1" key="1">
    <citation type="submission" date="2023-05" db="EMBL/GenBank/DDBJ databases">
        <title>Limnohabitans sp. strain HM2-2 Genome sequencing and assembly.</title>
        <authorList>
            <person name="Jung Y."/>
        </authorList>
    </citation>
    <scope>NUCLEOTIDE SEQUENCE</scope>
    <source>
        <strain evidence="1">HM2-2</strain>
    </source>
</reference>
<protein>
    <submittedName>
        <fullName evidence="1">PP0621 family protein</fullName>
    </submittedName>
</protein>
<dbReference type="Proteomes" id="UP001431902">
    <property type="component" value="Unassembled WGS sequence"/>
</dbReference>